<dbReference type="AlphaFoldDB" id="A0A921EL73"/>
<evidence type="ECO:0000313" key="2">
    <source>
        <dbReference type="Proteomes" id="UP000732527"/>
    </source>
</evidence>
<gene>
    <name evidence="1" type="ORF">K8V69_08770</name>
</gene>
<organism evidence="1 2">
    <name type="scientific">Lactobacillus johnsonii</name>
    <dbReference type="NCBI Taxonomy" id="33959"/>
    <lineage>
        <taxon>Bacteria</taxon>
        <taxon>Bacillati</taxon>
        <taxon>Bacillota</taxon>
        <taxon>Bacilli</taxon>
        <taxon>Lactobacillales</taxon>
        <taxon>Lactobacillaceae</taxon>
        <taxon>Lactobacillus</taxon>
    </lineage>
</organism>
<proteinExistence type="predicted"/>
<evidence type="ECO:0000313" key="1">
    <source>
        <dbReference type="EMBL" id="HJE50234.1"/>
    </source>
</evidence>
<feature type="non-terminal residue" evidence="1">
    <location>
        <position position="109"/>
    </location>
</feature>
<protein>
    <submittedName>
        <fullName evidence="1">ISL3 family transposase</fullName>
    </submittedName>
</protein>
<reference evidence="1" key="1">
    <citation type="journal article" date="2021" name="PeerJ">
        <title>Extensive microbial diversity within the chicken gut microbiome revealed by metagenomics and culture.</title>
        <authorList>
            <person name="Gilroy R."/>
            <person name="Ravi A."/>
            <person name="Getino M."/>
            <person name="Pursley I."/>
            <person name="Horton D.L."/>
            <person name="Alikhan N.F."/>
            <person name="Baker D."/>
            <person name="Gharbi K."/>
            <person name="Hall N."/>
            <person name="Watson M."/>
            <person name="Adriaenssens E.M."/>
            <person name="Foster-Nyarko E."/>
            <person name="Jarju S."/>
            <person name="Secka A."/>
            <person name="Antonio M."/>
            <person name="Oren A."/>
            <person name="Chaudhuri R.R."/>
            <person name="La Ragione R."/>
            <person name="Hildebrand F."/>
            <person name="Pallen M.J."/>
        </authorList>
    </citation>
    <scope>NUCLEOTIDE SEQUENCE</scope>
    <source>
        <strain evidence="1">CHK192-2623</strain>
    </source>
</reference>
<dbReference type="EMBL" id="DYYQ01000063">
    <property type="protein sequence ID" value="HJE50234.1"/>
    <property type="molecule type" value="Genomic_DNA"/>
</dbReference>
<sequence>MTSLNNYIKFTLNIEADNLEFLDTSLGKYRGREAKFYHAVLHLDHCLVCGSDHIWHNGHSYSNLRYLALDASLPVFIRIAKERIICQDCHHNSMAETNLVNKYCHISNP</sequence>
<dbReference type="Proteomes" id="UP000732527">
    <property type="component" value="Unassembled WGS sequence"/>
</dbReference>
<comment type="caution">
    <text evidence="1">The sequence shown here is derived from an EMBL/GenBank/DDBJ whole genome shotgun (WGS) entry which is preliminary data.</text>
</comment>
<name>A0A921EL73_LACJH</name>
<accession>A0A921EL73</accession>
<reference evidence="1" key="2">
    <citation type="submission" date="2021-09" db="EMBL/GenBank/DDBJ databases">
        <authorList>
            <person name="Gilroy R."/>
        </authorList>
    </citation>
    <scope>NUCLEOTIDE SEQUENCE</scope>
    <source>
        <strain evidence="1">CHK192-2623</strain>
    </source>
</reference>